<proteinExistence type="predicted"/>
<evidence type="ECO:0000313" key="1">
    <source>
        <dbReference type="EMBL" id="EAV47263.1"/>
    </source>
</evidence>
<organism evidence="1 2">
    <name type="scientific">Methylophilales bacterium HTCC2181</name>
    <dbReference type="NCBI Taxonomy" id="383631"/>
    <lineage>
        <taxon>Bacteria</taxon>
        <taxon>Pseudomonadati</taxon>
        <taxon>Pseudomonadota</taxon>
        <taxon>Betaproteobacteria</taxon>
        <taxon>Nitrosomonadales</taxon>
        <taxon>OM43 clade</taxon>
    </lineage>
</organism>
<evidence type="ECO:0000313" key="2">
    <source>
        <dbReference type="Proteomes" id="UP000054262"/>
    </source>
</evidence>
<dbReference type="EMBL" id="AAUX01000001">
    <property type="protein sequence ID" value="EAV47263.1"/>
    <property type="molecule type" value="Genomic_DNA"/>
</dbReference>
<name>A0P6V3_9PROT</name>
<keyword evidence="2" id="KW-1185">Reference proteome</keyword>
<sequence>MIYNLNMKKNKENTMEPLKDVNEKPSLDRWTWLLKRTVMDNNWNVLHESFQTDNSYFRELADTLDYVNDEANSVHPNHLVRQSINGAIGVFKVFREVFALDMFKKHTATPYDANLIISMFNRTVAFEENDQALLDAVKDAFNKRRSDEFPLVNTLDQAFQISRVEGRPPNPYKVPNNVKMLLAMIIDGDMSKAKAIERIDSMANNHSLKTQENKGLWRTANDQPRPQVWGEDRWKNEMRKYKWAALNDYLYERVAKGRTSLTEAESKRIHKNWNQIDIPQELEVSPTFIRVGTGRLIGKDRTKTITADVIKTKH</sequence>
<reference evidence="1 2" key="1">
    <citation type="submission" date="2006-11" db="EMBL/GenBank/DDBJ databases">
        <authorList>
            <person name="Giovannoni S."/>
            <person name="Vergin K."/>
            <person name="Ferriera S."/>
            <person name="Johnson J."/>
            <person name="Kravitz S."/>
            <person name="Beeson K."/>
            <person name="Sutton G."/>
            <person name="Rogers Y.-H."/>
            <person name="Friedman R."/>
            <person name="Frazier M."/>
            <person name="Venter J.C."/>
        </authorList>
    </citation>
    <scope>NUCLEOTIDE SEQUENCE [LARGE SCALE GENOMIC DNA]</scope>
    <source>
        <strain evidence="1 2">HTCC2181</strain>
    </source>
</reference>
<gene>
    <name evidence="1" type="ORF">MB2181_04280</name>
</gene>
<accession>A0P6V3</accession>
<dbReference type="AlphaFoldDB" id="A0P6V3"/>
<dbReference type="Proteomes" id="UP000054262">
    <property type="component" value="Unassembled WGS sequence"/>
</dbReference>
<protein>
    <submittedName>
        <fullName evidence="1">Uncharacterized protein</fullName>
    </submittedName>
</protein>
<comment type="caution">
    <text evidence="1">The sequence shown here is derived from an EMBL/GenBank/DDBJ whole genome shotgun (WGS) entry which is preliminary data.</text>
</comment>